<feature type="region of interest" description="Disordered" evidence="7">
    <location>
        <begin position="25"/>
        <end position="64"/>
    </location>
</feature>
<dbReference type="FunFam" id="1.10.150.60:FF:000004">
    <property type="entry name" value="AT-rich interactive domain-containing protein 5B"/>
    <property type="match status" value="1"/>
</dbReference>
<evidence type="ECO:0000256" key="7">
    <source>
        <dbReference type="SAM" id="MobiDB-lite"/>
    </source>
</evidence>
<keyword evidence="5" id="KW-0804">Transcription</keyword>
<keyword evidence="3" id="KW-0238">DNA-binding</keyword>
<dbReference type="InterPro" id="IPR036431">
    <property type="entry name" value="ARID_dom_sf"/>
</dbReference>
<proteinExistence type="predicted"/>
<keyword evidence="4" id="KW-0010">Activator</keyword>
<dbReference type="SMART" id="SM00501">
    <property type="entry name" value="BRIGHT"/>
    <property type="match status" value="1"/>
</dbReference>
<organism evidence="9 10">
    <name type="scientific">Parambassis ranga</name>
    <name type="common">Indian glassy fish</name>
    <dbReference type="NCBI Taxonomy" id="210632"/>
    <lineage>
        <taxon>Eukaryota</taxon>
        <taxon>Metazoa</taxon>
        <taxon>Chordata</taxon>
        <taxon>Craniata</taxon>
        <taxon>Vertebrata</taxon>
        <taxon>Euteleostomi</taxon>
        <taxon>Actinopterygii</taxon>
        <taxon>Neopterygii</taxon>
        <taxon>Teleostei</taxon>
        <taxon>Neoteleostei</taxon>
        <taxon>Acanthomorphata</taxon>
        <taxon>Ovalentaria</taxon>
        <taxon>Ambassidae</taxon>
        <taxon>Parambassis</taxon>
    </lineage>
</organism>
<dbReference type="InterPro" id="IPR001606">
    <property type="entry name" value="ARID_dom"/>
</dbReference>
<dbReference type="CTD" id="10865"/>
<dbReference type="InParanoid" id="A0A6P7IZF4"/>
<dbReference type="CDD" id="cd16869">
    <property type="entry name" value="ARID_ARID5"/>
    <property type="match status" value="1"/>
</dbReference>
<protein>
    <submittedName>
        <fullName evidence="10">AT-rich interactive domain-containing protein 5A</fullName>
    </submittedName>
</protein>
<evidence type="ECO:0000256" key="6">
    <source>
        <dbReference type="ARBA" id="ARBA00023242"/>
    </source>
</evidence>
<keyword evidence="6" id="KW-0539">Nucleus</keyword>
<dbReference type="GO" id="GO:0000976">
    <property type="term" value="F:transcription cis-regulatory region binding"/>
    <property type="evidence" value="ECO:0007669"/>
    <property type="project" value="TreeGrafter"/>
</dbReference>
<keyword evidence="2" id="KW-0805">Transcription regulation</keyword>
<dbReference type="Pfam" id="PF01388">
    <property type="entry name" value="ARID"/>
    <property type="match status" value="1"/>
</dbReference>
<evidence type="ECO:0000256" key="2">
    <source>
        <dbReference type="ARBA" id="ARBA00023015"/>
    </source>
</evidence>
<evidence type="ECO:0000256" key="4">
    <source>
        <dbReference type="ARBA" id="ARBA00023159"/>
    </source>
</evidence>
<gene>
    <name evidence="10" type="primary">arid5a</name>
</gene>
<dbReference type="GO" id="GO:0005634">
    <property type="term" value="C:nucleus"/>
    <property type="evidence" value="ECO:0007669"/>
    <property type="project" value="UniProtKB-SubCell"/>
</dbReference>
<evidence type="ECO:0000313" key="10">
    <source>
        <dbReference type="RefSeq" id="XP_028269728.1"/>
    </source>
</evidence>
<feature type="region of interest" description="Disordered" evidence="7">
    <location>
        <begin position="522"/>
        <end position="549"/>
    </location>
</feature>
<feature type="region of interest" description="Disordered" evidence="7">
    <location>
        <begin position="304"/>
        <end position="446"/>
    </location>
</feature>
<reference evidence="10" key="1">
    <citation type="submission" date="2025-08" db="UniProtKB">
        <authorList>
            <consortium name="RefSeq"/>
        </authorList>
    </citation>
    <scope>IDENTIFICATION</scope>
</reference>
<dbReference type="PROSITE" id="PS51011">
    <property type="entry name" value="ARID"/>
    <property type="match status" value="1"/>
</dbReference>
<evidence type="ECO:0000256" key="1">
    <source>
        <dbReference type="ARBA" id="ARBA00004123"/>
    </source>
</evidence>
<evidence type="ECO:0000256" key="5">
    <source>
        <dbReference type="ARBA" id="ARBA00023163"/>
    </source>
</evidence>
<feature type="compositionally biased region" description="Basic and acidic residues" evidence="7">
    <location>
        <begin position="199"/>
        <end position="209"/>
    </location>
</feature>
<accession>A0A6P7IZF4</accession>
<dbReference type="GeneID" id="114441141"/>
<dbReference type="Proteomes" id="UP000515145">
    <property type="component" value="Chromosome 9"/>
</dbReference>
<comment type="subcellular location">
    <subcellularLocation>
        <location evidence="1">Nucleus</location>
    </subcellularLocation>
</comment>
<feature type="compositionally biased region" description="Polar residues" evidence="7">
    <location>
        <begin position="306"/>
        <end position="315"/>
    </location>
</feature>
<sequence length="637" mass="70586">NCPCGDTFLFGGVKLKRATHELLSQNTDEPETGRRLLEMAQEDQSETPQQTSCSDEEKRTVKQPSPAVIEIHDSTTECEDEDRPSGLVQMEEKTFVASLHAFMKDRGRPIERIPHLGFKQINLWGIYKAVEKLGGYDSVTARRLWKKVYDELGGSAGSTSAATCTRRHYEKLVLPFERHLKGEEDKPLPPSKPRKPYKRNLDGKMNKAEGKRKRIHLDREMDSELLQGPEASCQSEAVMHPHSALWADRHHPDHPQPNRATTDLCTSVYAAHLLQVPTSSSWTSHLPSASAEVISPLEKKKRMAQASLSLPQTAQSEDKERPSVIHCSQSPARASYSRNCHSSDGSPLPSSSSSSRSPSPCSVSSEDSSAGSNDKPAPSSELPQNSSDKNTSSCSEQSKSVISSQQCKDPAGQSKDVPHVALTAESTKSQMTDSAWKPHHKGPGKCFSHPIHTASTSSFPVKPEWAPTSTSSFTKVIPKSVQLLRPAPVRPGYKIHHQNRLLQQDDSLTCAKKLSNVSQWPYPTEKREKSRTMLQKMPPSPQSLSHSTPALPMCVLSTYDKSGRDSRHQPPLHPAFFTSRMRLPQPHLMYRHVLPVGPAHSALIGPAVYPYPYPIPLINPQTGYTLPAMNHIYPHKL</sequence>
<dbReference type="InterPro" id="IPR051232">
    <property type="entry name" value="ARID/SWI1_ChromRemod"/>
</dbReference>
<dbReference type="SMART" id="SM01014">
    <property type="entry name" value="ARID"/>
    <property type="match status" value="1"/>
</dbReference>
<dbReference type="PANTHER" id="PTHR13964:SF25">
    <property type="entry name" value="AT-RICH INTERACTIVE DOMAIN-CONTAINING PROTEIN 5A"/>
    <property type="match status" value="1"/>
</dbReference>
<name>A0A6P7IZF4_9TELE</name>
<dbReference type="PANTHER" id="PTHR13964">
    <property type="entry name" value="RBP-RELATED"/>
    <property type="match status" value="1"/>
</dbReference>
<dbReference type="Gene3D" id="1.10.150.60">
    <property type="entry name" value="ARID DNA-binding domain"/>
    <property type="match status" value="1"/>
</dbReference>
<feature type="region of interest" description="Disordered" evidence="7">
    <location>
        <begin position="180"/>
        <end position="217"/>
    </location>
</feature>
<dbReference type="OrthoDB" id="1938591at2759"/>
<dbReference type="SUPFAM" id="SSF46774">
    <property type="entry name" value="ARID-like"/>
    <property type="match status" value="1"/>
</dbReference>
<feature type="compositionally biased region" description="Polar residues" evidence="7">
    <location>
        <begin position="326"/>
        <end position="340"/>
    </location>
</feature>
<feature type="compositionally biased region" description="Polar residues" evidence="7">
    <location>
        <begin position="424"/>
        <end position="433"/>
    </location>
</feature>
<evidence type="ECO:0000256" key="3">
    <source>
        <dbReference type="ARBA" id="ARBA00023125"/>
    </source>
</evidence>
<dbReference type="GO" id="GO:0006357">
    <property type="term" value="P:regulation of transcription by RNA polymerase II"/>
    <property type="evidence" value="ECO:0007669"/>
    <property type="project" value="TreeGrafter"/>
</dbReference>
<keyword evidence="9" id="KW-1185">Reference proteome</keyword>
<feature type="compositionally biased region" description="Polar residues" evidence="7">
    <location>
        <begin position="381"/>
        <end position="407"/>
    </location>
</feature>
<dbReference type="AlphaFoldDB" id="A0A6P7IZF4"/>
<evidence type="ECO:0000313" key="9">
    <source>
        <dbReference type="Proteomes" id="UP000515145"/>
    </source>
</evidence>
<dbReference type="RefSeq" id="XP_028269728.1">
    <property type="nucleotide sequence ID" value="XM_028413927.1"/>
</dbReference>
<dbReference type="FunCoup" id="A0A6P7IZF4">
    <property type="interactions" value="769"/>
</dbReference>
<feature type="domain" description="ARID" evidence="8">
    <location>
        <begin position="89"/>
        <end position="181"/>
    </location>
</feature>
<evidence type="ECO:0000259" key="8">
    <source>
        <dbReference type="PROSITE" id="PS51011"/>
    </source>
</evidence>
<feature type="compositionally biased region" description="Low complexity" evidence="7">
    <location>
        <begin position="342"/>
        <end position="369"/>
    </location>
</feature>
<feature type="non-terminal residue" evidence="10">
    <location>
        <position position="1"/>
    </location>
</feature>